<evidence type="ECO:0000256" key="9">
    <source>
        <dbReference type="ARBA" id="ARBA00043149"/>
    </source>
</evidence>
<dbReference type="NCBIfam" id="TIGR01311">
    <property type="entry name" value="glycerol_kin"/>
    <property type="match status" value="1"/>
</dbReference>
<dbReference type="Proteomes" id="UP000054454">
    <property type="component" value="Unassembled WGS sequence"/>
</dbReference>
<dbReference type="UniPathway" id="UPA00618">
    <property type="reaction ID" value="UER00672"/>
</dbReference>
<comment type="caution">
    <text evidence="13">The sequence shown here is derived from an EMBL/GenBank/DDBJ whole genome shotgun (WGS) entry which is preliminary data.</text>
</comment>
<evidence type="ECO:0000256" key="7">
    <source>
        <dbReference type="ARBA" id="ARBA00022798"/>
    </source>
</evidence>
<dbReference type="InterPro" id="IPR005999">
    <property type="entry name" value="Glycerol_kin"/>
</dbReference>
<dbReference type="Gene3D" id="3.30.420.40">
    <property type="match status" value="2"/>
</dbReference>
<keyword evidence="8" id="KW-0067">ATP-binding</keyword>
<dbReference type="GO" id="GO:0005739">
    <property type="term" value="C:mitochondrion"/>
    <property type="evidence" value="ECO:0007669"/>
    <property type="project" value="TreeGrafter"/>
</dbReference>
<feature type="domain" description="Carbohydrate kinase FGGY N-terminal" evidence="11">
    <location>
        <begin position="1"/>
        <end position="207"/>
    </location>
</feature>
<dbReference type="AlphaFoldDB" id="A0A0W4ZBJ7"/>
<gene>
    <name evidence="13" type="ORF">T552_03327</name>
</gene>
<dbReference type="SUPFAM" id="SSF53067">
    <property type="entry name" value="Actin-like ATPase domain"/>
    <property type="match status" value="2"/>
</dbReference>
<dbReference type="RefSeq" id="XP_018224324.1">
    <property type="nucleotide sequence ID" value="XM_018371835.1"/>
</dbReference>
<protein>
    <recommendedName>
        <fullName evidence="3">glycerol kinase</fullName>
        <ecNumber evidence="3">2.7.1.30</ecNumber>
    </recommendedName>
    <alternativeName>
        <fullName evidence="9">ATP:glycerol 3-phosphotransferase</fullName>
    </alternativeName>
</protein>
<evidence type="ECO:0000256" key="4">
    <source>
        <dbReference type="ARBA" id="ARBA00022679"/>
    </source>
</evidence>
<organism evidence="13 14">
    <name type="scientific">Pneumocystis carinii (strain B80)</name>
    <name type="common">Rat pneumocystis pneumonia agent</name>
    <name type="synonym">Pneumocystis carinii f. sp. carinii</name>
    <dbReference type="NCBI Taxonomy" id="1408658"/>
    <lineage>
        <taxon>Eukaryota</taxon>
        <taxon>Fungi</taxon>
        <taxon>Dikarya</taxon>
        <taxon>Ascomycota</taxon>
        <taxon>Taphrinomycotina</taxon>
        <taxon>Pneumocystomycetes</taxon>
        <taxon>Pneumocystaceae</taxon>
        <taxon>Pneumocystis</taxon>
    </lineage>
</organism>
<dbReference type="InterPro" id="IPR018484">
    <property type="entry name" value="FGGY_N"/>
</dbReference>
<keyword evidence="4 10" id="KW-0808">Transferase</keyword>
<dbReference type="GO" id="GO:0005524">
    <property type="term" value="F:ATP binding"/>
    <property type="evidence" value="ECO:0007669"/>
    <property type="project" value="UniProtKB-KW"/>
</dbReference>
<evidence type="ECO:0000256" key="5">
    <source>
        <dbReference type="ARBA" id="ARBA00022741"/>
    </source>
</evidence>
<dbReference type="NCBIfam" id="NF000756">
    <property type="entry name" value="PRK00047.1"/>
    <property type="match status" value="1"/>
</dbReference>
<dbReference type="FunFam" id="3.30.420.40:FF:000086">
    <property type="entry name" value="Glycerol kinase"/>
    <property type="match status" value="1"/>
</dbReference>
<dbReference type="GO" id="GO:0004370">
    <property type="term" value="F:glycerol kinase activity"/>
    <property type="evidence" value="ECO:0007669"/>
    <property type="project" value="UniProtKB-EC"/>
</dbReference>
<dbReference type="PROSITE" id="PS00933">
    <property type="entry name" value="FGGY_KINASES_1"/>
    <property type="match status" value="1"/>
</dbReference>
<dbReference type="EC" id="2.7.1.30" evidence="3"/>
<evidence type="ECO:0000259" key="12">
    <source>
        <dbReference type="Pfam" id="PF02782"/>
    </source>
</evidence>
<evidence type="ECO:0000256" key="10">
    <source>
        <dbReference type="RuleBase" id="RU003733"/>
    </source>
</evidence>
<keyword evidence="7" id="KW-0319">Glycerol metabolism</keyword>
<dbReference type="EMBL" id="LFVZ01000016">
    <property type="protein sequence ID" value="KTW25715.1"/>
    <property type="molecule type" value="Genomic_DNA"/>
</dbReference>
<dbReference type="PANTHER" id="PTHR10196">
    <property type="entry name" value="SUGAR KINASE"/>
    <property type="match status" value="1"/>
</dbReference>
<dbReference type="PANTHER" id="PTHR10196:SF69">
    <property type="entry name" value="GLYCEROL KINASE"/>
    <property type="match status" value="1"/>
</dbReference>
<dbReference type="PIRSF" id="PIRSF000538">
    <property type="entry name" value="GlpK"/>
    <property type="match status" value="1"/>
</dbReference>
<dbReference type="InterPro" id="IPR018483">
    <property type="entry name" value="Carb_kinase_FGGY_CS"/>
</dbReference>
<proteinExistence type="inferred from homology"/>
<evidence type="ECO:0000313" key="13">
    <source>
        <dbReference type="EMBL" id="KTW25715.1"/>
    </source>
</evidence>
<evidence type="ECO:0000256" key="8">
    <source>
        <dbReference type="ARBA" id="ARBA00022840"/>
    </source>
</evidence>
<dbReference type="GO" id="GO:0046167">
    <property type="term" value="P:glycerol-3-phosphate biosynthetic process"/>
    <property type="evidence" value="ECO:0007669"/>
    <property type="project" value="TreeGrafter"/>
</dbReference>
<dbReference type="CDD" id="cd07792">
    <property type="entry name" value="ASKHA_NBD_FGGY_GK1-3-like"/>
    <property type="match status" value="1"/>
</dbReference>
<dbReference type="InterPro" id="IPR042018">
    <property type="entry name" value="GK1-3_metazoan-type"/>
</dbReference>
<dbReference type="InterPro" id="IPR000577">
    <property type="entry name" value="Carb_kinase_FGGY"/>
</dbReference>
<dbReference type="InterPro" id="IPR018485">
    <property type="entry name" value="FGGY_C"/>
</dbReference>
<dbReference type="PROSITE" id="PS00445">
    <property type="entry name" value="FGGY_KINASES_2"/>
    <property type="match status" value="1"/>
</dbReference>
<reference evidence="14" key="1">
    <citation type="journal article" date="2016" name="Nat. Commun.">
        <title>Genome analysis of three Pneumocystis species reveals adaptation mechanisms to life exclusively in mammalian hosts.</title>
        <authorList>
            <person name="Ma L."/>
            <person name="Chen Z."/>
            <person name="Huang D.W."/>
            <person name="Kutty G."/>
            <person name="Ishihara M."/>
            <person name="Wang H."/>
            <person name="Abouelleil A."/>
            <person name="Bishop L."/>
            <person name="Davey E."/>
            <person name="Deng R."/>
            <person name="Deng X."/>
            <person name="Fan L."/>
            <person name="Fantoni G."/>
            <person name="Fitzgerald M."/>
            <person name="Gogineni E."/>
            <person name="Goldberg J.M."/>
            <person name="Handley G."/>
            <person name="Hu X."/>
            <person name="Huber C."/>
            <person name="Jiao X."/>
            <person name="Jones K."/>
            <person name="Levin J.Z."/>
            <person name="Liu Y."/>
            <person name="Macdonald P."/>
            <person name="Melnikov A."/>
            <person name="Raley C."/>
            <person name="Sassi M."/>
            <person name="Sherman B.T."/>
            <person name="Song X."/>
            <person name="Sykes S."/>
            <person name="Tran B."/>
            <person name="Walsh L."/>
            <person name="Xia Y."/>
            <person name="Yang J."/>
            <person name="Young S."/>
            <person name="Zeng Q."/>
            <person name="Zheng X."/>
            <person name="Stephens R."/>
            <person name="Nusbaum C."/>
            <person name="Birren B.W."/>
            <person name="Azadi P."/>
            <person name="Lempicki R.A."/>
            <person name="Cuomo C.A."/>
            <person name="Kovacs J.A."/>
        </authorList>
    </citation>
    <scope>NUCLEOTIDE SEQUENCE [LARGE SCALE GENOMIC DNA]</scope>
    <source>
        <strain evidence="14">B80</strain>
    </source>
</reference>
<keyword evidence="5" id="KW-0547">Nucleotide-binding</keyword>
<evidence type="ECO:0000256" key="6">
    <source>
        <dbReference type="ARBA" id="ARBA00022777"/>
    </source>
</evidence>
<dbReference type="FunFam" id="3.30.420.40:FF:000108">
    <property type="entry name" value="Glycerol kinase, glycosomal"/>
    <property type="match status" value="1"/>
</dbReference>
<sequence length="462" mass="50850">MEILETVEICIRKAIEDFVKKDKSVRQIKGVGITNQRETIVVWDKITGNPLYNAIVWSDTRTIDVVSQLKQKEGASEIHEKCGLPISTYFSAVKLRWLLDNVKNVREVYDNGRLVFGTIDSWLIYNLTGGINGGIHITDATNCSRTMLMNIKTLKYDESLIRFFGLEKLHLPEIRCSSEVYGEFSSGPLCGTPLSGCLGDQSAALVGHLAFTPGSAKNTYGTGCFLLCNTGETPVISREGLLTTVGYFFKGQKPVYALEGSIAVAGAAIKWFRDQMGIITEASQIDEMAASVKDTAGVVFVTAFSGLFAPYWRDDARGTILGITNYTTKEHIARSILEAICFQTKAILDVMNRDSGTPLTCLNVDGGITNSDICMQIQSDIVGINVNRPQMREVTALGSAIAAGLAVKVWKNVEELQDINSANICVFSPKNSDDERQRMFCLWEKAVKKSLDWETGKSEQSL</sequence>
<name>A0A0W4ZBJ7_PNEC8</name>
<comment type="similarity">
    <text evidence="2 10">Belongs to the FGGY kinase family.</text>
</comment>
<keyword evidence="6 10" id="KW-0418">Kinase</keyword>
<comment type="pathway">
    <text evidence="1">Polyol metabolism; glycerol degradation via glycerol kinase pathway; sn-glycerol 3-phosphate from glycerol: step 1/1.</text>
</comment>
<dbReference type="GO" id="GO:0006641">
    <property type="term" value="P:triglyceride metabolic process"/>
    <property type="evidence" value="ECO:0007669"/>
    <property type="project" value="TreeGrafter"/>
</dbReference>
<accession>A0A0W4ZBJ7</accession>
<dbReference type="Pfam" id="PF00370">
    <property type="entry name" value="FGGY_N"/>
    <property type="match status" value="1"/>
</dbReference>
<dbReference type="Pfam" id="PF02782">
    <property type="entry name" value="FGGY_C"/>
    <property type="match status" value="1"/>
</dbReference>
<feature type="domain" description="Carbohydrate kinase FGGY C-terminal" evidence="12">
    <location>
        <begin position="217"/>
        <end position="406"/>
    </location>
</feature>
<evidence type="ECO:0000259" key="11">
    <source>
        <dbReference type="Pfam" id="PF00370"/>
    </source>
</evidence>
<dbReference type="GO" id="GO:0019563">
    <property type="term" value="P:glycerol catabolic process"/>
    <property type="evidence" value="ECO:0007669"/>
    <property type="project" value="UniProtKB-UniPathway"/>
</dbReference>
<evidence type="ECO:0000256" key="1">
    <source>
        <dbReference type="ARBA" id="ARBA00005190"/>
    </source>
</evidence>
<dbReference type="VEuPathDB" id="FungiDB:T552_03327"/>
<dbReference type="GeneID" id="28938038"/>
<keyword evidence="14" id="KW-1185">Reference proteome</keyword>
<evidence type="ECO:0000313" key="14">
    <source>
        <dbReference type="Proteomes" id="UP000054454"/>
    </source>
</evidence>
<dbReference type="InterPro" id="IPR043129">
    <property type="entry name" value="ATPase_NBD"/>
</dbReference>
<evidence type="ECO:0000256" key="3">
    <source>
        <dbReference type="ARBA" id="ARBA00012099"/>
    </source>
</evidence>
<evidence type="ECO:0000256" key="2">
    <source>
        <dbReference type="ARBA" id="ARBA00009156"/>
    </source>
</evidence>
<dbReference type="OrthoDB" id="5422795at2759"/>